<dbReference type="EMBL" id="CP001630">
    <property type="protein sequence ID" value="ACU38391.1"/>
    <property type="molecule type" value="Genomic_DNA"/>
</dbReference>
<dbReference type="InterPro" id="IPR011009">
    <property type="entry name" value="Kinase-like_dom_sf"/>
</dbReference>
<evidence type="ECO:0008006" key="3">
    <source>
        <dbReference type="Google" id="ProtNLM"/>
    </source>
</evidence>
<dbReference type="HOGENOM" id="CLU_056001_1_0_11"/>
<gene>
    <name evidence="1" type="ordered locus">Amir_4551</name>
</gene>
<dbReference type="AlphaFoldDB" id="C6WLJ8"/>
<dbReference type="KEGG" id="ami:Amir_4551"/>
<proteinExistence type="predicted"/>
<accession>C6WLJ8</accession>
<keyword evidence="2" id="KW-1185">Reference proteome</keyword>
<dbReference type="eggNOG" id="COG2334">
    <property type="taxonomic scope" value="Bacteria"/>
</dbReference>
<dbReference type="Proteomes" id="UP000002213">
    <property type="component" value="Chromosome"/>
</dbReference>
<dbReference type="RefSeq" id="WP_015803278.1">
    <property type="nucleotide sequence ID" value="NC_013093.1"/>
</dbReference>
<reference evidence="1 2" key="1">
    <citation type="journal article" date="2009" name="Stand. Genomic Sci.">
        <title>Complete genome sequence of Actinosynnema mirum type strain (101).</title>
        <authorList>
            <person name="Land M."/>
            <person name="Lapidus A."/>
            <person name="Mayilraj S."/>
            <person name="Chen F."/>
            <person name="Copeland A."/>
            <person name="Del Rio T.G."/>
            <person name="Nolan M."/>
            <person name="Lucas S."/>
            <person name="Tice H."/>
            <person name="Cheng J.F."/>
            <person name="Chertkov O."/>
            <person name="Bruce D."/>
            <person name="Goodwin L."/>
            <person name="Pitluck S."/>
            <person name="Rohde M."/>
            <person name="Goker M."/>
            <person name="Pati A."/>
            <person name="Ivanova N."/>
            <person name="Mavromatis K."/>
            <person name="Chen A."/>
            <person name="Palaniappan K."/>
            <person name="Hauser L."/>
            <person name="Chang Y.J."/>
            <person name="Jeffries C.C."/>
            <person name="Brettin T."/>
            <person name="Detter J.C."/>
            <person name="Han C."/>
            <person name="Chain P."/>
            <person name="Tindall B.J."/>
            <person name="Bristow J."/>
            <person name="Eisen J.A."/>
            <person name="Markowitz V."/>
            <person name="Hugenholtz P."/>
            <person name="Kyrpides N.C."/>
            <person name="Klenk H.P."/>
        </authorList>
    </citation>
    <scope>NUCLEOTIDE SEQUENCE [LARGE SCALE GENOMIC DNA]</scope>
    <source>
        <strain evidence="2">ATCC 29888 / DSM 43827 / JCM 3225 / NBRC 14064 / NCIMB 13271 / NRRL B-12336 / IMRU 3971 / 101</strain>
    </source>
</reference>
<name>C6WLJ8_ACTMD</name>
<organism evidence="1 2">
    <name type="scientific">Actinosynnema mirum (strain ATCC 29888 / DSM 43827 / JCM 3225 / NBRC 14064 / NCIMB 13271 / NRRL B-12336 / IMRU 3971 / 101)</name>
    <dbReference type="NCBI Taxonomy" id="446462"/>
    <lineage>
        <taxon>Bacteria</taxon>
        <taxon>Bacillati</taxon>
        <taxon>Actinomycetota</taxon>
        <taxon>Actinomycetes</taxon>
        <taxon>Pseudonocardiales</taxon>
        <taxon>Pseudonocardiaceae</taxon>
        <taxon>Actinosynnema</taxon>
    </lineage>
</organism>
<evidence type="ECO:0000313" key="1">
    <source>
        <dbReference type="EMBL" id="ACU38391.1"/>
    </source>
</evidence>
<sequence>MDETDQADEQFRRWLRQALGRAAGRFGLVLGEVPPRYGWRLRSAGVPALDARGTRCWLRVGTGLERWVRAPVVGAFWTGIPDSRAVRGVPRPRVLAGMEWSTTDWTRGGQRRCVRADATTLLAGRACSADDELRAPPAMPERWWAALRRGVTAITRTSTSRFACRAGTGVREVFGERVAAAFAPVGFATQHGDLHWANLIGPDCALLDWELWGVAPVGTDAATLYLFALRVPETAERVWAQFADVLDTAAGHTALVHVASRILRHAGHGRYPELAPLVLERVRPLIAARGLG</sequence>
<dbReference type="SUPFAM" id="SSF56112">
    <property type="entry name" value="Protein kinase-like (PK-like)"/>
    <property type="match status" value="1"/>
</dbReference>
<protein>
    <recommendedName>
        <fullName evidence="3">Aminoglycoside phosphotransferase</fullName>
    </recommendedName>
</protein>
<evidence type="ECO:0000313" key="2">
    <source>
        <dbReference type="Proteomes" id="UP000002213"/>
    </source>
</evidence>